<feature type="compositionally biased region" description="Basic and acidic residues" evidence="2">
    <location>
        <begin position="48"/>
        <end position="63"/>
    </location>
</feature>
<evidence type="ECO:0000259" key="3">
    <source>
        <dbReference type="Pfam" id="PF05532"/>
    </source>
</evidence>
<sequence length="63" mass="6626">MNKDSVQGNLKQAKGSVKETVGKAFGSEKMQAEGMADKAAGKAQEAYGDTKEAAKDAADKLRH</sequence>
<dbReference type="Pfam" id="PF05532">
    <property type="entry name" value="CsbD"/>
    <property type="match status" value="1"/>
</dbReference>
<dbReference type="InterPro" id="IPR050423">
    <property type="entry name" value="UPF0337_stress_rsp"/>
</dbReference>
<evidence type="ECO:0000313" key="4">
    <source>
        <dbReference type="EMBL" id="RDI21923.1"/>
    </source>
</evidence>
<dbReference type="SUPFAM" id="SSF69047">
    <property type="entry name" value="Hypothetical protein YjbJ"/>
    <property type="match status" value="1"/>
</dbReference>
<comment type="caution">
    <text evidence="4">The sequence shown here is derived from an EMBL/GenBank/DDBJ whole genome shotgun (WGS) entry which is preliminary data.</text>
</comment>
<reference evidence="4 5" key="1">
    <citation type="submission" date="2018-07" db="EMBL/GenBank/DDBJ databases">
        <title>Genomic Encyclopedia of Type Strains, Phase IV (KMG-IV): sequencing the most valuable type-strain genomes for metagenomic binning, comparative biology and taxonomic classification.</title>
        <authorList>
            <person name="Goeker M."/>
        </authorList>
    </citation>
    <scope>NUCLEOTIDE SEQUENCE [LARGE SCALE GENOMIC DNA]</scope>
    <source>
        <strain evidence="4 5">DSM 21352</strain>
    </source>
</reference>
<feature type="region of interest" description="Disordered" evidence="2">
    <location>
        <begin position="1"/>
        <end position="63"/>
    </location>
</feature>
<dbReference type="InterPro" id="IPR036629">
    <property type="entry name" value="YjbJ_sf"/>
</dbReference>
<dbReference type="Gene3D" id="1.10.1470.10">
    <property type="entry name" value="YjbJ"/>
    <property type="match status" value="1"/>
</dbReference>
<dbReference type="PANTHER" id="PTHR34977:SF1">
    <property type="entry name" value="UPF0337 PROTEIN YJBJ"/>
    <property type="match status" value="1"/>
</dbReference>
<feature type="compositionally biased region" description="Polar residues" evidence="2">
    <location>
        <begin position="1"/>
        <end position="10"/>
    </location>
</feature>
<evidence type="ECO:0000313" key="5">
    <source>
        <dbReference type="Proteomes" id="UP000255265"/>
    </source>
</evidence>
<evidence type="ECO:0000256" key="2">
    <source>
        <dbReference type="SAM" id="MobiDB-lite"/>
    </source>
</evidence>
<proteinExistence type="inferred from homology"/>
<dbReference type="PANTHER" id="PTHR34977">
    <property type="entry name" value="UPF0337 PROTEIN YJBJ"/>
    <property type="match status" value="1"/>
</dbReference>
<name>A0A370FAG0_9BURK</name>
<dbReference type="Proteomes" id="UP000255265">
    <property type="component" value="Unassembled WGS sequence"/>
</dbReference>
<feature type="domain" description="CsbD-like" evidence="3">
    <location>
        <begin position="4"/>
        <end position="56"/>
    </location>
</feature>
<dbReference type="RefSeq" id="WP_017757436.1">
    <property type="nucleotide sequence ID" value="NZ_QQAV01000008.1"/>
</dbReference>
<dbReference type="AlphaFoldDB" id="A0A370FAG0"/>
<dbReference type="STRING" id="433924.NS331_25045"/>
<accession>A0A370FAG0</accession>
<organism evidence="4 5">
    <name type="scientific">Pseudacidovorax intermedius</name>
    <dbReference type="NCBI Taxonomy" id="433924"/>
    <lineage>
        <taxon>Bacteria</taxon>
        <taxon>Pseudomonadati</taxon>
        <taxon>Pseudomonadota</taxon>
        <taxon>Betaproteobacteria</taxon>
        <taxon>Burkholderiales</taxon>
        <taxon>Comamonadaceae</taxon>
        <taxon>Pseudacidovorax</taxon>
    </lineage>
</organism>
<evidence type="ECO:0000256" key="1">
    <source>
        <dbReference type="ARBA" id="ARBA00009129"/>
    </source>
</evidence>
<protein>
    <submittedName>
        <fullName evidence="4">Uncharacterized protein YjbJ (UPF0337 family)</fullName>
    </submittedName>
</protein>
<dbReference type="OrthoDB" id="8564562at2"/>
<dbReference type="InterPro" id="IPR008462">
    <property type="entry name" value="CsbD"/>
</dbReference>
<gene>
    <name evidence="4" type="ORF">DFR41_10847</name>
</gene>
<dbReference type="EMBL" id="QQAV01000008">
    <property type="protein sequence ID" value="RDI21923.1"/>
    <property type="molecule type" value="Genomic_DNA"/>
</dbReference>
<comment type="similarity">
    <text evidence="1">Belongs to the UPF0337 (CsbD) family.</text>
</comment>
<keyword evidence="5" id="KW-1185">Reference proteome</keyword>